<reference evidence="6 7" key="1">
    <citation type="journal article" date="2021" name="Commun. Biol.">
        <title>The genome of Shorea leprosula (Dipterocarpaceae) highlights the ecological relevance of drought in aseasonal tropical rainforests.</title>
        <authorList>
            <person name="Ng K.K.S."/>
            <person name="Kobayashi M.J."/>
            <person name="Fawcett J.A."/>
            <person name="Hatakeyama M."/>
            <person name="Paape T."/>
            <person name="Ng C.H."/>
            <person name="Ang C.C."/>
            <person name="Tnah L.H."/>
            <person name="Lee C.T."/>
            <person name="Nishiyama T."/>
            <person name="Sese J."/>
            <person name="O'Brien M.J."/>
            <person name="Copetti D."/>
            <person name="Mohd Noor M.I."/>
            <person name="Ong R.C."/>
            <person name="Putra M."/>
            <person name="Sireger I.Z."/>
            <person name="Indrioko S."/>
            <person name="Kosugi Y."/>
            <person name="Izuno A."/>
            <person name="Isagi Y."/>
            <person name="Lee S.L."/>
            <person name="Shimizu K.K."/>
        </authorList>
    </citation>
    <scope>NUCLEOTIDE SEQUENCE [LARGE SCALE GENOMIC DNA]</scope>
    <source>
        <strain evidence="6">214</strain>
    </source>
</reference>
<dbReference type="PANTHER" id="PTHR28242:SF63">
    <property type="entry name" value="HISTIDINE-CONTAINING PHOSPHOTRANSFER PROTEIN"/>
    <property type="match status" value="1"/>
</dbReference>
<dbReference type="InterPro" id="IPR036641">
    <property type="entry name" value="HPT_dom_sf"/>
</dbReference>
<comment type="subcellular location">
    <subcellularLocation>
        <location evidence="4">Cytoplasm</location>
        <location evidence="4">Cytosol</location>
    </subcellularLocation>
    <subcellularLocation>
        <location evidence="4">Nucleus</location>
    </subcellularLocation>
</comment>
<evidence type="ECO:0000256" key="3">
    <source>
        <dbReference type="PROSITE-ProRule" id="PRU00110"/>
    </source>
</evidence>
<evidence type="ECO:0000313" key="6">
    <source>
        <dbReference type="EMBL" id="GKV34279.1"/>
    </source>
</evidence>
<accession>A0AAV5LAK3</accession>
<evidence type="ECO:0000259" key="5">
    <source>
        <dbReference type="PROSITE" id="PS50894"/>
    </source>
</evidence>
<dbReference type="AlphaFoldDB" id="A0AAV5LAK3"/>
<dbReference type="EMBL" id="BPVZ01000104">
    <property type="protein sequence ID" value="GKV34279.1"/>
    <property type="molecule type" value="Genomic_DNA"/>
</dbReference>
<comment type="domain">
    <text evidence="4">Histidine-containing phosphotransfer domain (HPt) contains an active histidine that mediates the phosphotransfer.</text>
</comment>
<dbReference type="InterPro" id="IPR045871">
    <property type="entry name" value="AHP1-5/YPD1"/>
</dbReference>
<name>A0AAV5LAK3_9ROSI</name>
<organism evidence="6 7">
    <name type="scientific">Rubroshorea leprosula</name>
    <dbReference type="NCBI Taxonomy" id="152421"/>
    <lineage>
        <taxon>Eukaryota</taxon>
        <taxon>Viridiplantae</taxon>
        <taxon>Streptophyta</taxon>
        <taxon>Embryophyta</taxon>
        <taxon>Tracheophyta</taxon>
        <taxon>Spermatophyta</taxon>
        <taxon>Magnoliopsida</taxon>
        <taxon>eudicotyledons</taxon>
        <taxon>Gunneridae</taxon>
        <taxon>Pentapetalae</taxon>
        <taxon>rosids</taxon>
        <taxon>malvids</taxon>
        <taxon>Malvales</taxon>
        <taxon>Dipterocarpaceae</taxon>
        <taxon>Rubroshorea</taxon>
    </lineage>
</organism>
<evidence type="ECO:0000313" key="7">
    <source>
        <dbReference type="Proteomes" id="UP001054252"/>
    </source>
</evidence>
<comment type="caution">
    <text evidence="6">The sequence shown here is derived from an EMBL/GenBank/DDBJ whole genome shotgun (WGS) entry which is preliminary data.</text>
</comment>
<keyword evidence="2 4" id="KW-0902">Two-component regulatory system</keyword>
<dbReference type="GO" id="GO:0005634">
    <property type="term" value="C:nucleus"/>
    <property type="evidence" value="ECO:0007669"/>
    <property type="project" value="UniProtKB-SubCell"/>
</dbReference>
<evidence type="ECO:0000256" key="1">
    <source>
        <dbReference type="ARBA" id="ARBA00022864"/>
    </source>
</evidence>
<evidence type="ECO:0000256" key="2">
    <source>
        <dbReference type="ARBA" id="ARBA00023012"/>
    </source>
</evidence>
<dbReference type="GO" id="GO:0005829">
    <property type="term" value="C:cytosol"/>
    <property type="evidence" value="ECO:0007669"/>
    <property type="project" value="UniProtKB-SubCell"/>
</dbReference>
<dbReference type="GO" id="GO:0009736">
    <property type="term" value="P:cytokinin-activated signaling pathway"/>
    <property type="evidence" value="ECO:0007669"/>
    <property type="project" value="UniProtKB-KW"/>
</dbReference>
<dbReference type="Pfam" id="PF01627">
    <property type="entry name" value="Hpt"/>
    <property type="match status" value="1"/>
</dbReference>
<dbReference type="GO" id="GO:0043424">
    <property type="term" value="F:protein histidine kinase binding"/>
    <property type="evidence" value="ECO:0007669"/>
    <property type="project" value="UniProtKB-UniRule"/>
</dbReference>
<dbReference type="Gene3D" id="1.20.120.160">
    <property type="entry name" value="HPT domain"/>
    <property type="match status" value="1"/>
</dbReference>
<gene>
    <name evidence="6" type="ORF">SLEP1_g42660</name>
</gene>
<dbReference type="GO" id="GO:0009927">
    <property type="term" value="F:histidine phosphotransfer kinase activity"/>
    <property type="evidence" value="ECO:0007669"/>
    <property type="project" value="UniProtKB-UniRule"/>
</dbReference>
<comment type="caution">
    <text evidence="3">Lacks conserved residue(s) required for the propagation of feature annotation.</text>
</comment>
<keyword evidence="7" id="KW-1185">Reference proteome</keyword>
<dbReference type="Proteomes" id="UP001054252">
    <property type="component" value="Unassembled WGS sequence"/>
</dbReference>
<dbReference type="PANTHER" id="PTHR28242">
    <property type="entry name" value="PHOSPHORELAY INTERMEDIATE PROTEIN YPD1"/>
    <property type="match status" value="1"/>
</dbReference>
<dbReference type="PROSITE" id="PS50894">
    <property type="entry name" value="HPT"/>
    <property type="match status" value="1"/>
</dbReference>
<dbReference type="InterPro" id="IPR008207">
    <property type="entry name" value="Sig_transdc_His_kin_Hpt_dom"/>
</dbReference>
<dbReference type="GO" id="GO:0000160">
    <property type="term" value="P:phosphorelay signal transduction system"/>
    <property type="evidence" value="ECO:0007669"/>
    <property type="project" value="UniProtKB-UniRule"/>
</dbReference>
<protein>
    <recommendedName>
        <fullName evidence="4">Histidine-containing phosphotransfer protein</fullName>
    </recommendedName>
</protein>
<feature type="domain" description="HPt" evidence="5">
    <location>
        <begin position="40"/>
        <end position="142"/>
    </location>
</feature>
<sequence>MANNREALNNRLIALISSMEQEGMVDHRLAEARDLKEIISPFFFAELIPTFSSDAFNTLRELTAALAKTDLDFHQLAELCIKIRGSTSCIGACRMADACVRLSQAIDARSKEECMSAFEILKNEYLALYEKLDKIVELERMILSHETDD</sequence>
<comment type="function">
    <text evidence="4">Functions as a two-component phosphorelay mediators between cytokinin sensor histidine kinases and response regulators (B-type ARRs). Plays an important role in propagating cytokinin signal transduction.</text>
</comment>
<proteinExistence type="predicted"/>
<dbReference type="SUPFAM" id="SSF47226">
    <property type="entry name" value="Histidine-containing phosphotransfer domain, HPT domain"/>
    <property type="match status" value="1"/>
</dbReference>
<evidence type="ECO:0000256" key="4">
    <source>
        <dbReference type="RuleBase" id="RU369004"/>
    </source>
</evidence>
<keyword evidence="1 4" id="KW-0932">Cytokinin signaling pathway</keyword>